<evidence type="ECO:0000313" key="1">
    <source>
        <dbReference type="EMBL" id="KAK8518979.1"/>
    </source>
</evidence>
<dbReference type="Proteomes" id="UP001472677">
    <property type="component" value="Unassembled WGS sequence"/>
</dbReference>
<name>A0ABR2CHK6_9ROSI</name>
<proteinExistence type="predicted"/>
<sequence length="129" mass="14644">MQRTGSEGRIQKLPRHKAERPCRCILRLSAVGFRTEPRAAAGYTPARLGCCQVQVLKDSPALFNHVFSQFPDPPALSMFYLNLDSSRVNEANLFVDKEHKTLQISLCIHFECSNKRILFKMDRADTSGF</sequence>
<protein>
    <submittedName>
        <fullName evidence="1">Uncharacterized protein</fullName>
    </submittedName>
</protein>
<accession>A0ABR2CHK6</accession>
<evidence type="ECO:0000313" key="2">
    <source>
        <dbReference type="Proteomes" id="UP001472677"/>
    </source>
</evidence>
<organism evidence="1 2">
    <name type="scientific">Hibiscus sabdariffa</name>
    <name type="common">roselle</name>
    <dbReference type="NCBI Taxonomy" id="183260"/>
    <lineage>
        <taxon>Eukaryota</taxon>
        <taxon>Viridiplantae</taxon>
        <taxon>Streptophyta</taxon>
        <taxon>Embryophyta</taxon>
        <taxon>Tracheophyta</taxon>
        <taxon>Spermatophyta</taxon>
        <taxon>Magnoliopsida</taxon>
        <taxon>eudicotyledons</taxon>
        <taxon>Gunneridae</taxon>
        <taxon>Pentapetalae</taxon>
        <taxon>rosids</taxon>
        <taxon>malvids</taxon>
        <taxon>Malvales</taxon>
        <taxon>Malvaceae</taxon>
        <taxon>Malvoideae</taxon>
        <taxon>Hibiscus</taxon>
    </lineage>
</organism>
<reference evidence="1 2" key="1">
    <citation type="journal article" date="2024" name="G3 (Bethesda)">
        <title>Genome assembly of Hibiscus sabdariffa L. provides insights into metabolisms of medicinal natural products.</title>
        <authorList>
            <person name="Kim T."/>
        </authorList>
    </citation>
    <scope>NUCLEOTIDE SEQUENCE [LARGE SCALE GENOMIC DNA]</scope>
    <source>
        <strain evidence="1">TK-2024</strain>
        <tissue evidence="1">Old leaves</tissue>
    </source>
</reference>
<dbReference type="EMBL" id="JBBPBM010000052">
    <property type="protein sequence ID" value="KAK8518979.1"/>
    <property type="molecule type" value="Genomic_DNA"/>
</dbReference>
<comment type="caution">
    <text evidence="1">The sequence shown here is derived from an EMBL/GenBank/DDBJ whole genome shotgun (WGS) entry which is preliminary data.</text>
</comment>
<keyword evidence="2" id="KW-1185">Reference proteome</keyword>
<gene>
    <name evidence="1" type="ORF">V6N12_012213</name>
</gene>